<dbReference type="InterPro" id="IPR029000">
    <property type="entry name" value="Cyclophilin-like_dom_sf"/>
</dbReference>
<dbReference type="PROSITE" id="PS00170">
    <property type="entry name" value="CSA_PPIASE_1"/>
    <property type="match status" value="1"/>
</dbReference>
<name>A0A3S8UKL9_9PSED</name>
<dbReference type="GO" id="GO:0003755">
    <property type="term" value="F:peptidyl-prolyl cis-trans isomerase activity"/>
    <property type="evidence" value="ECO:0007669"/>
    <property type="project" value="UniProtKB-UniRule"/>
</dbReference>
<dbReference type="InterPro" id="IPR024936">
    <property type="entry name" value="Cyclophilin-type_PPIase"/>
</dbReference>
<proteinExistence type="inferred from homology"/>
<gene>
    <name evidence="9" type="ORF">EJA05_14905</name>
</gene>
<evidence type="ECO:0000256" key="7">
    <source>
        <dbReference type="RuleBase" id="RU363019"/>
    </source>
</evidence>
<evidence type="ECO:0000256" key="6">
    <source>
        <dbReference type="ARBA" id="ARBA00023235"/>
    </source>
</evidence>
<dbReference type="KEGG" id="pory:EJA05_14905"/>
<evidence type="ECO:0000256" key="2">
    <source>
        <dbReference type="ARBA" id="ARBA00004496"/>
    </source>
</evidence>
<keyword evidence="4" id="KW-0963">Cytoplasm</keyword>
<dbReference type="CDD" id="cd01920">
    <property type="entry name" value="cyclophilin_EcCYP_like"/>
    <property type="match status" value="1"/>
</dbReference>
<dbReference type="OrthoDB" id="9807797at2"/>
<comment type="function">
    <text evidence="1 7">PPIases accelerate the folding of proteins. It catalyzes the cis-trans isomerization of proline imidic peptide bonds in oligopeptides.</text>
</comment>
<dbReference type="SUPFAM" id="SSF50891">
    <property type="entry name" value="Cyclophilin-like"/>
    <property type="match status" value="1"/>
</dbReference>
<protein>
    <recommendedName>
        <fullName evidence="7">Peptidyl-prolyl cis-trans isomerase</fullName>
        <shortName evidence="7">PPIase</shortName>
        <ecNumber evidence="7">5.2.1.8</ecNumber>
    </recommendedName>
</protein>
<dbReference type="AlphaFoldDB" id="A0A3S8UKL9"/>
<evidence type="ECO:0000313" key="10">
    <source>
        <dbReference type="Proteomes" id="UP000268230"/>
    </source>
</evidence>
<comment type="subcellular location">
    <subcellularLocation>
        <location evidence="2">Cytoplasm</location>
    </subcellularLocation>
</comment>
<dbReference type="GO" id="GO:0006457">
    <property type="term" value="P:protein folding"/>
    <property type="evidence" value="ECO:0007669"/>
    <property type="project" value="InterPro"/>
</dbReference>
<comment type="catalytic activity">
    <reaction evidence="7">
        <text>[protein]-peptidylproline (omega=180) = [protein]-peptidylproline (omega=0)</text>
        <dbReference type="Rhea" id="RHEA:16237"/>
        <dbReference type="Rhea" id="RHEA-COMP:10747"/>
        <dbReference type="Rhea" id="RHEA-COMP:10748"/>
        <dbReference type="ChEBI" id="CHEBI:83833"/>
        <dbReference type="ChEBI" id="CHEBI:83834"/>
        <dbReference type="EC" id="5.2.1.8"/>
    </reaction>
</comment>
<keyword evidence="5 7" id="KW-0697">Rotamase</keyword>
<evidence type="ECO:0000259" key="8">
    <source>
        <dbReference type="PROSITE" id="PS50072"/>
    </source>
</evidence>
<evidence type="ECO:0000256" key="1">
    <source>
        <dbReference type="ARBA" id="ARBA00002388"/>
    </source>
</evidence>
<evidence type="ECO:0000256" key="4">
    <source>
        <dbReference type="ARBA" id="ARBA00022490"/>
    </source>
</evidence>
<dbReference type="Gene3D" id="2.40.100.10">
    <property type="entry name" value="Cyclophilin-like"/>
    <property type="match status" value="1"/>
</dbReference>
<organism evidence="9 10">
    <name type="scientific">Pseudomonas entomophila</name>
    <dbReference type="NCBI Taxonomy" id="312306"/>
    <lineage>
        <taxon>Bacteria</taxon>
        <taxon>Pseudomonadati</taxon>
        <taxon>Pseudomonadota</taxon>
        <taxon>Gammaproteobacteria</taxon>
        <taxon>Pseudomonadales</taxon>
        <taxon>Pseudomonadaceae</taxon>
        <taxon>Pseudomonas</taxon>
    </lineage>
</organism>
<keyword evidence="6 7" id="KW-0413">Isomerase</keyword>
<evidence type="ECO:0000256" key="3">
    <source>
        <dbReference type="ARBA" id="ARBA00007365"/>
    </source>
</evidence>
<dbReference type="InterPro" id="IPR020892">
    <property type="entry name" value="Cyclophilin-type_PPIase_CS"/>
</dbReference>
<dbReference type="FunFam" id="2.40.100.10:FF:000004">
    <property type="entry name" value="Peptidyl-prolyl cis-trans isomerase"/>
    <property type="match status" value="1"/>
</dbReference>
<dbReference type="PRINTS" id="PR00153">
    <property type="entry name" value="CSAPPISMRASE"/>
</dbReference>
<dbReference type="GO" id="GO:0005737">
    <property type="term" value="C:cytoplasm"/>
    <property type="evidence" value="ECO:0007669"/>
    <property type="project" value="UniProtKB-SubCell"/>
</dbReference>
<dbReference type="PROSITE" id="PS50072">
    <property type="entry name" value="CSA_PPIASE_2"/>
    <property type="match status" value="1"/>
</dbReference>
<comment type="similarity">
    <text evidence="3 7">Belongs to the cyclophilin-type PPIase family.</text>
</comment>
<dbReference type="Proteomes" id="UP000268230">
    <property type="component" value="Chromosome"/>
</dbReference>
<dbReference type="Pfam" id="PF00160">
    <property type="entry name" value="Pro_isomerase"/>
    <property type="match status" value="1"/>
</dbReference>
<dbReference type="EC" id="5.2.1.8" evidence="7"/>
<evidence type="ECO:0000313" key="9">
    <source>
        <dbReference type="EMBL" id="AZL68944.1"/>
    </source>
</evidence>
<reference evidence="9 10" key="1">
    <citation type="submission" date="2018-12" db="EMBL/GenBank/DDBJ databases">
        <authorList>
            <person name="Li S."/>
            <person name="Yang R."/>
            <person name="Chen G."/>
            <person name="Zou L."/>
            <person name="Zhang C."/>
            <person name="Chen Y."/>
            <person name="Liu Z."/>
            <person name="Li Y."/>
            <person name="Yan Y."/>
            <person name="Huang M."/>
            <person name="Chen T."/>
        </authorList>
    </citation>
    <scope>NUCLEOTIDE SEQUENCE [LARGE SCALE GENOMIC DNA]</scope>
    <source>
        <strain evidence="9 10">1257</strain>
    </source>
</reference>
<evidence type="ECO:0000256" key="5">
    <source>
        <dbReference type="ARBA" id="ARBA00023110"/>
    </source>
</evidence>
<dbReference type="EMBL" id="CP034338">
    <property type="protein sequence ID" value="AZL68944.1"/>
    <property type="molecule type" value="Genomic_DNA"/>
</dbReference>
<feature type="domain" description="PPIase cyclophilin-type" evidence="8">
    <location>
        <begin position="8"/>
        <end position="164"/>
    </location>
</feature>
<dbReference type="PIRSF" id="PIRSF001467">
    <property type="entry name" value="Peptidylpro_ismrse"/>
    <property type="match status" value="1"/>
</dbReference>
<dbReference type="InterPro" id="IPR002130">
    <property type="entry name" value="Cyclophilin-type_PPIase_dom"/>
</dbReference>
<dbReference type="InterPro" id="IPR044665">
    <property type="entry name" value="E_coli_cyclophilin_A-like"/>
</dbReference>
<dbReference type="PANTHER" id="PTHR43246">
    <property type="entry name" value="PEPTIDYL-PROLYL CIS-TRANS ISOMERASE CYP38, CHLOROPLASTIC"/>
    <property type="match status" value="1"/>
</dbReference>
<sequence length="166" mass="18368">MSKVKLITNHGDIVIELNAEKAPKTVENFVQYVKEGHFENTVFHRVIKGFMIQGGGFEPGMNQKKTRASIQNEADNGLKNDKYTIAMARTMEPHSASAQFFINASNNDFLNHSGKNVQGWGYAVFGKVTEGTEVVDAIEKVDTGSKSGHQDVPKEDVIIKKAEIIE</sequence>
<accession>A0A3S8UKL9</accession>